<dbReference type="KEGG" id="dmm:dnm_031280"/>
<reference evidence="2" key="1">
    <citation type="journal article" date="2021" name="Microb. Physiol.">
        <title>Proteogenomic Insights into the Physiology of Marine, Sulfate-Reducing, Filamentous Desulfonema limicola and Desulfonema magnum.</title>
        <authorList>
            <person name="Schnaars V."/>
            <person name="Wohlbrand L."/>
            <person name="Scheve S."/>
            <person name="Hinrichs C."/>
            <person name="Reinhardt R."/>
            <person name="Rabus R."/>
        </authorList>
    </citation>
    <scope>NUCLEOTIDE SEQUENCE</scope>
    <source>
        <strain evidence="2">4be13</strain>
    </source>
</reference>
<dbReference type="Proteomes" id="UP000663722">
    <property type="component" value="Chromosome"/>
</dbReference>
<feature type="region of interest" description="Disordered" evidence="1">
    <location>
        <begin position="1"/>
        <end position="25"/>
    </location>
</feature>
<name>A0A975BL39_9BACT</name>
<sequence length="41" mass="4396">MNSGGVPNLQFGKKPRFGGRELPNCKFGTPETGRVSFLITG</sequence>
<keyword evidence="3" id="KW-1185">Reference proteome</keyword>
<gene>
    <name evidence="2" type="ORF">dnm_031280</name>
</gene>
<dbReference type="AlphaFoldDB" id="A0A975BL39"/>
<evidence type="ECO:0000256" key="1">
    <source>
        <dbReference type="SAM" id="MobiDB-lite"/>
    </source>
</evidence>
<proteinExistence type="predicted"/>
<dbReference type="EMBL" id="CP061800">
    <property type="protein sequence ID" value="QTA87100.1"/>
    <property type="molecule type" value="Genomic_DNA"/>
</dbReference>
<organism evidence="2 3">
    <name type="scientific">Desulfonema magnum</name>
    <dbReference type="NCBI Taxonomy" id="45655"/>
    <lineage>
        <taxon>Bacteria</taxon>
        <taxon>Pseudomonadati</taxon>
        <taxon>Thermodesulfobacteriota</taxon>
        <taxon>Desulfobacteria</taxon>
        <taxon>Desulfobacterales</taxon>
        <taxon>Desulfococcaceae</taxon>
        <taxon>Desulfonema</taxon>
    </lineage>
</organism>
<accession>A0A975BL39</accession>
<protein>
    <submittedName>
        <fullName evidence="2">Uncharacterized protein</fullName>
    </submittedName>
</protein>
<evidence type="ECO:0000313" key="2">
    <source>
        <dbReference type="EMBL" id="QTA87100.1"/>
    </source>
</evidence>
<evidence type="ECO:0000313" key="3">
    <source>
        <dbReference type="Proteomes" id="UP000663722"/>
    </source>
</evidence>